<dbReference type="NCBIfam" id="NF038403">
    <property type="entry name" value="perm_prefix_1"/>
    <property type="match status" value="1"/>
</dbReference>
<dbReference type="OrthoDB" id="2963492at2"/>
<dbReference type="EMBL" id="FTOD01000001">
    <property type="protein sequence ID" value="SIS41644.1"/>
    <property type="molecule type" value="Genomic_DNA"/>
</dbReference>
<feature type="transmembrane region" description="Helical" evidence="1">
    <location>
        <begin position="127"/>
        <end position="146"/>
    </location>
</feature>
<evidence type="ECO:0000313" key="3">
    <source>
        <dbReference type="Proteomes" id="UP000186795"/>
    </source>
</evidence>
<sequence>MQKNKKALDEKIERYFNDLFAGVGQSQQLFDLKEELSTNLKEKIADYQSRGLADEQAFKEAVISMGDLSGLVEDLRQLGPDTAKPSVYSPMANRLSIAGTIVGVLLILFGGFTILMLYFMGLSSVNVVVPGIFIVAGGALLTYSLLTHKKYGMNKIRAALYAVSVFALFSGFITFFAAGELYTGISESMVFSLVGVGLFLGLILTETDRRKNSSNLG</sequence>
<dbReference type="InterPro" id="IPR047928">
    <property type="entry name" value="Perm_prefix_1"/>
</dbReference>
<reference evidence="3" key="1">
    <citation type="submission" date="2017-01" db="EMBL/GenBank/DDBJ databases">
        <authorList>
            <person name="Varghese N."/>
            <person name="Submissions S."/>
        </authorList>
    </citation>
    <scope>NUCLEOTIDE SEQUENCE [LARGE SCALE GENOMIC DNA]</scope>
    <source>
        <strain evidence="3">DSM 45196</strain>
    </source>
</reference>
<protein>
    <submittedName>
        <fullName evidence="2">Uncharacterized protein</fullName>
    </submittedName>
</protein>
<evidence type="ECO:0000313" key="2">
    <source>
        <dbReference type="EMBL" id="SIS41644.1"/>
    </source>
</evidence>
<keyword evidence="1" id="KW-1133">Transmembrane helix</keyword>
<dbReference type="AlphaFoldDB" id="A0A1N7IX56"/>
<keyword evidence="1" id="KW-0812">Transmembrane</keyword>
<accession>A0A1N7IX56</accession>
<feature type="transmembrane region" description="Helical" evidence="1">
    <location>
        <begin position="158"/>
        <end position="178"/>
    </location>
</feature>
<name>A0A1N7IX56_9BACL</name>
<feature type="transmembrane region" description="Helical" evidence="1">
    <location>
        <begin position="95"/>
        <end position="121"/>
    </location>
</feature>
<feature type="transmembrane region" description="Helical" evidence="1">
    <location>
        <begin position="184"/>
        <end position="204"/>
    </location>
</feature>
<proteinExistence type="predicted"/>
<gene>
    <name evidence="2" type="ORF">SAMN05421790_101456</name>
</gene>
<organism evidence="2 3">
    <name type="scientific">Kroppenstedtia eburnea</name>
    <dbReference type="NCBI Taxonomy" id="714067"/>
    <lineage>
        <taxon>Bacteria</taxon>
        <taxon>Bacillati</taxon>
        <taxon>Bacillota</taxon>
        <taxon>Bacilli</taxon>
        <taxon>Bacillales</taxon>
        <taxon>Thermoactinomycetaceae</taxon>
        <taxon>Kroppenstedtia</taxon>
    </lineage>
</organism>
<keyword evidence="1" id="KW-0472">Membrane</keyword>
<evidence type="ECO:0000256" key="1">
    <source>
        <dbReference type="SAM" id="Phobius"/>
    </source>
</evidence>
<keyword evidence="3" id="KW-1185">Reference proteome</keyword>
<dbReference type="RefSeq" id="WP_009708820.1">
    <property type="nucleotide sequence ID" value="NZ_CP048103.1"/>
</dbReference>
<dbReference type="Proteomes" id="UP000186795">
    <property type="component" value="Unassembled WGS sequence"/>
</dbReference>